<reference evidence="1 2" key="1">
    <citation type="submission" date="2019-03" db="EMBL/GenBank/DDBJ databases">
        <title>First draft genome of Liparis tanakae, snailfish: a comprehensive survey of snailfish specific genes.</title>
        <authorList>
            <person name="Kim W."/>
            <person name="Song I."/>
            <person name="Jeong J.-H."/>
            <person name="Kim D."/>
            <person name="Kim S."/>
            <person name="Ryu S."/>
            <person name="Song J.Y."/>
            <person name="Lee S.K."/>
        </authorList>
    </citation>
    <scope>NUCLEOTIDE SEQUENCE [LARGE SCALE GENOMIC DNA]</scope>
    <source>
        <tissue evidence="1">Muscle</tissue>
    </source>
</reference>
<dbReference type="Proteomes" id="UP000314294">
    <property type="component" value="Unassembled WGS sequence"/>
</dbReference>
<dbReference type="AlphaFoldDB" id="A0A4Z2IA46"/>
<evidence type="ECO:0000313" key="2">
    <source>
        <dbReference type="Proteomes" id="UP000314294"/>
    </source>
</evidence>
<keyword evidence="2" id="KW-1185">Reference proteome</keyword>
<proteinExistence type="predicted"/>
<dbReference type="EMBL" id="SRLO01000109">
    <property type="protein sequence ID" value="TNN74906.1"/>
    <property type="molecule type" value="Genomic_DNA"/>
</dbReference>
<protein>
    <submittedName>
        <fullName evidence="1">Uncharacterized protein</fullName>
    </submittedName>
</protein>
<sequence length="82" mass="9168">MATGFKGSTFTRQGGSDNVELHCGTCIIHDIGNRGRLLHQRDAAGQKARSPMVRSLVLGTRRSELLVDLRLWVEVCGWRFVE</sequence>
<comment type="caution">
    <text evidence="1">The sequence shown here is derived from an EMBL/GenBank/DDBJ whole genome shotgun (WGS) entry which is preliminary data.</text>
</comment>
<accession>A0A4Z2IA46</accession>
<organism evidence="1 2">
    <name type="scientific">Liparis tanakae</name>
    <name type="common">Tanaka's snailfish</name>
    <dbReference type="NCBI Taxonomy" id="230148"/>
    <lineage>
        <taxon>Eukaryota</taxon>
        <taxon>Metazoa</taxon>
        <taxon>Chordata</taxon>
        <taxon>Craniata</taxon>
        <taxon>Vertebrata</taxon>
        <taxon>Euteleostomi</taxon>
        <taxon>Actinopterygii</taxon>
        <taxon>Neopterygii</taxon>
        <taxon>Teleostei</taxon>
        <taxon>Neoteleostei</taxon>
        <taxon>Acanthomorphata</taxon>
        <taxon>Eupercaria</taxon>
        <taxon>Perciformes</taxon>
        <taxon>Cottioidei</taxon>
        <taxon>Cottales</taxon>
        <taxon>Liparidae</taxon>
        <taxon>Liparis</taxon>
    </lineage>
</organism>
<gene>
    <name evidence="1" type="ORF">EYF80_014824</name>
</gene>
<evidence type="ECO:0000313" key="1">
    <source>
        <dbReference type="EMBL" id="TNN74906.1"/>
    </source>
</evidence>
<name>A0A4Z2IA46_9TELE</name>